<organism evidence="2 3">
    <name type="scientific">Helianthus annuus</name>
    <name type="common">Common sunflower</name>
    <dbReference type="NCBI Taxonomy" id="4232"/>
    <lineage>
        <taxon>Eukaryota</taxon>
        <taxon>Viridiplantae</taxon>
        <taxon>Streptophyta</taxon>
        <taxon>Embryophyta</taxon>
        <taxon>Tracheophyta</taxon>
        <taxon>Spermatophyta</taxon>
        <taxon>Magnoliopsida</taxon>
        <taxon>eudicotyledons</taxon>
        <taxon>Gunneridae</taxon>
        <taxon>Pentapetalae</taxon>
        <taxon>asterids</taxon>
        <taxon>campanulids</taxon>
        <taxon>Asterales</taxon>
        <taxon>Asteraceae</taxon>
        <taxon>Asteroideae</taxon>
        <taxon>Heliantheae alliance</taxon>
        <taxon>Heliantheae</taxon>
        <taxon>Helianthus</taxon>
    </lineage>
</organism>
<feature type="region of interest" description="Disordered" evidence="1">
    <location>
        <begin position="1"/>
        <end position="24"/>
    </location>
</feature>
<evidence type="ECO:0000256" key="1">
    <source>
        <dbReference type="SAM" id="MobiDB-lite"/>
    </source>
</evidence>
<dbReference type="AlphaFoldDB" id="A0A9K3NDQ6"/>
<gene>
    <name evidence="2" type="ORF">HanXRQr2_Chr08g0355621</name>
</gene>
<dbReference type="Proteomes" id="UP000215914">
    <property type="component" value="Unassembled WGS sequence"/>
</dbReference>
<reference evidence="2" key="1">
    <citation type="journal article" date="2017" name="Nature">
        <title>The sunflower genome provides insights into oil metabolism, flowering and Asterid evolution.</title>
        <authorList>
            <person name="Badouin H."/>
            <person name="Gouzy J."/>
            <person name="Grassa C.J."/>
            <person name="Murat F."/>
            <person name="Staton S.E."/>
            <person name="Cottret L."/>
            <person name="Lelandais-Briere C."/>
            <person name="Owens G.L."/>
            <person name="Carrere S."/>
            <person name="Mayjonade B."/>
            <person name="Legrand L."/>
            <person name="Gill N."/>
            <person name="Kane N.C."/>
            <person name="Bowers J.E."/>
            <person name="Hubner S."/>
            <person name="Bellec A."/>
            <person name="Berard A."/>
            <person name="Berges H."/>
            <person name="Blanchet N."/>
            <person name="Boniface M.C."/>
            <person name="Brunel D."/>
            <person name="Catrice O."/>
            <person name="Chaidir N."/>
            <person name="Claudel C."/>
            <person name="Donnadieu C."/>
            <person name="Faraut T."/>
            <person name="Fievet G."/>
            <person name="Helmstetter N."/>
            <person name="King M."/>
            <person name="Knapp S.J."/>
            <person name="Lai Z."/>
            <person name="Le Paslier M.C."/>
            <person name="Lippi Y."/>
            <person name="Lorenzon L."/>
            <person name="Mandel J.R."/>
            <person name="Marage G."/>
            <person name="Marchand G."/>
            <person name="Marquand E."/>
            <person name="Bret-Mestries E."/>
            <person name="Morien E."/>
            <person name="Nambeesan S."/>
            <person name="Nguyen T."/>
            <person name="Pegot-Espagnet P."/>
            <person name="Pouilly N."/>
            <person name="Raftis F."/>
            <person name="Sallet E."/>
            <person name="Schiex T."/>
            <person name="Thomas J."/>
            <person name="Vandecasteele C."/>
            <person name="Vares D."/>
            <person name="Vear F."/>
            <person name="Vautrin S."/>
            <person name="Crespi M."/>
            <person name="Mangin B."/>
            <person name="Burke J.M."/>
            <person name="Salse J."/>
            <person name="Munos S."/>
            <person name="Vincourt P."/>
            <person name="Rieseberg L.H."/>
            <person name="Langlade N.B."/>
        </authorList>
    </citation>
    <scope>NUCLEOTIDE SEQUENCE</scope>
    <source>
        <tissue evidence="2">Leaves</tissue>
    </source>
</reference>
<dbReference type="Gramene" id="mRNA:HanXRQr2_Chr08g0355621">
    <property type="protein sequence ID" value="mRNA:HanXRQr2_Chr08g0355621"/>
    <property type="gene ID" value="HanXRQr2_Chr08g0355621"/>
</dbReference>
<comment type="caution">
    <text evidence="2">The sequence shown here is derived from an EMBL/GenBank/DDBJ whole genome shotgun (WGS) entry which is preliminary data.</text>
</comment>
<name>A0A9K3NDQ6_HELAN</name>
<dbReference type="EMBL" id="MNCJ02000323">
    <property type="protein sequence ID" value="KAF5796762.1"/>
    <property type="molecule type" value="Genomic_DNA"/>
</dbReference>
<evidence type="ECO:0000313" key="3">
    <source>
        <dbReference type="Proteomes" id="UP000215914"/>
    </source>
</evidence>
<proteinExistence type="predicted"/>
<accession>A0A9K3NDQ6</accession>
<keyword evidence="3" id="KW-1185">Reference proteome</keyword>
<reference evidence="2" key="2">
    <citation type="submission" date="2020-06" db="EMBL/GenBank/DDBJ databases">
        <title>Helianthus annuus Genome sequencing and assembly Release 2.</title>
        <authorList>
            <person name="Gouzy J."/>
            <person name="Langlade N."/>
            <person name="Munos S."/>
        </authorList>
    </citation>
    <scope>NUCLEOTIDE SEQUENCE</scope>
    <source>
        <tissue evidence="2">Leaves</tissue>
    </source>
</reference>
<protein>
    <submittedName>
        <fullName evidence="2">Uncharacterized protein</fullName>
    </submittedName>
</protein>
<sequence>MLKARNPERRGDTPEGIHVEKECSKGDVGTNRKMIKLAFEEPNTNYKLPQCFKLY</sequence>
<evidence type="ECO:0000313" key="2">
    <source>
        <dbReference type="EMBL" id="KAF5796762.1"/>
    </source>
</evidence>